<dbReference type="EMBL" id="JAUKUA010000004">
    <property type="protein sequence ID" value="KAK0715292.1"/>
    <property type="molecule type" value="Genomic_DNA"/>
</dbReference>
<sequence length="157" mass="17806">MLPTTSPVAVLAILGAAMTLFEVEIDTEAKLLLRIVECLDQEDILPLRLVCKYLDSIGTHYALKFRSLKIRKSRKALAVLRSIASNPRAAAAVKSLDYIPDYYSLRDTAGTGFLEEYTIALAQSDIWTLYKTLPDFPNLIELRILADQSTEHREYRW</sequence>
<keyword evidence="1" id="KW-0732">Signal</keyword>
<gene>
    <name evidence="2" type="ORF">B0H67DRAFT_645063</name>
</gene>
<organism evidence="2 3">
    <name type="scientific">Lasiosphaeris hirsuta</name>
    <dbReference type="NCBI Taxonomy" id="260670"/>
    <lineage>
        <taxon>Eukaryota</taxon>
        <taxon>Fungi</taxon>
        <taxon>Dikarya</taxon>
        <taxon>Ascomycota</taxon>
        <taxon>Pezizomycotina</taxon>
        <taxon>Sordariomycetes</taxon>
        <taxon>Sordariomycetidae</taxon>
        <taxon>Sordariales</taxon>
        <taxon>Lasiosphaeriaceae</taxon>
        <taxon>Lasiosphaeris</taxon>
    </lineage>
</organism>
<comment type="caution">
    <text evidence="2">The sequence shown here is derived from an EMBL/GenBank/DDBJ whole genome shotgun (WGS) entry which is preliminary data.</text>
</comment>
<protein>
    <recommendedName>
        <fullName evidence="4">F-box domain-containing protein</fullName>
    </recommendedName>
</protein>
<evidence type="ECO:0000256" key="1">
    <source>
        <dbReference type="SAM" id="SignalP"/>
    </source>
</evidence>
<accession>A0AA40AGB0</accession>
<evidence type="ECO:0000313" key="3">
    <source>
        <dbReference type="Proteomes" id="UP001172102"/>
    </source>
</evidence>
<dbReference type="AlphaFoldDB" id="A0AA40AGB0"/>
<evidence type="ECO:0000313" key="2">
    <source>
        <dbReference type="EMBL" id="KAK0715292.1"/>
    </source>
</evidence>
<evidence type="ECO:0008006" key="4">
    <source>
        <dbReference type="Google" id="ProtNLM"/>
    </source>
</evidence>
<dbReference type="Proteomes" id="UP001172102">
    <property type="component" value="Unassembled WGS sequence"/>
</dbReference>
<keyword evidence="3" id="KW-1185">Reference proteome</keyword>
<feature type="chain" id="PRO_5041243406" description="F-box domain-containing protein" evidence="1">
    <location>
        <begin position="20"/>
        <end position="157"/>
    </location>
</feature>
<feature type="signal peptide" evidence="1">
    <location>
        <begin position="1"/>
        <end position="19"/>
    </location>
</feature>
<proteinExistence type="predicted"/>
<name>A0AA40AGB0_9PEZI</name>
<reference evidence="2" key="1">
    <citation type="submission" date="2023-06" db="EMBL/GenBank/DDBJ databases">
        <title>Genome-scale phylogeny and comparative genomics of the fungal order Sordariales.</title>
        <authorList>
            <consortium name="Lawrence Berkeley National Laboratory"/>
            <person name="Hensen N."/>
            <person name="Bonometti L."/>
            <person name="Westerberg I."/>
            <person name="Brannstrom I.O."/>
            <person name="Guillou S."/>
            <person name="Cros-Aarteil S."/>
            <person name="Calhoun S."/>
            <person name="Haridas S."/>
            <person name="Kuo A."/>
            <person name="Mondo S."/>
            <person name="Pangilinan J."/>
            <person name="Riley R."/>
            <person name="Labutti K."/>
            <person name="Andreopoulos B."/>
            <person name="Lipzen A."/>
            <person name="Chen C."/>
            <person name="Yanf M."/>
            <person name="Daum C."/>
            <person name="Ng V."/>
            <person name="Clum A."/>
            <person name="Steindorff A."/>
            <person name="Ohm R."/>
            <person name="Martin F."/>
            <person name="Silar P."/>
            <person name="Natvig D."/>
            <person name="Lalanne C."/>
            <person name="Gautier V."/>
            <person name="Ament-Velasquez S.L."/>
            <person name="Kruys A."/>
            <person name="Hutchinson M.I."/>
            <person name="Powell A.J."/>
            <person name="Barry K."/>
            <person name="Miller A.N."/>
            <person name="Grigoriev I.V."/>
            <person name="Debuchy R."/>
            <person name="Gladieux P."/>
            <person name="Thoren M.H."/>
            <person name="Johannesson H."/>
        </authorList>
    </citation>
    <scope>NUCLEOTIDE SEQUENCE</scope>
    <source>
        <strain evidence="2">SMH4607-1</strain>
    </source>
</reference>